<evidence type="ECO:0000313" key="2">
    <source>
        <dbReference type="EMBL" id="MTR28403.1"/>
    </source>
</evidence>
<reference evidence="2 3" key="1">
    <citation type="journal article" date="2019" name="Nat. Med.">
        <title>A library of human gut bacterial isolates paired with longitudinal multiomics data enables mechanistic microbiome research.</title>
        <authorList>
            <person name="Poyet M."/>
            <person name="Groussin M."/>
            <person name="Gibbons S.M."/>
            <person name="Avila-Pacheco J."/>
            <person name="Jiang X."/>
            <person name="Kearney S.M."/>
            <person name="Perrotta A.R."/>
            <person name="Berdy B."/>
            <person name="Zhao S."/>
            <person name="Lieberman T.D."/>
            <person name="Swanson P.K."/>
            <person name="Smith M."/>
            <person name="Roesemann S."/>
            <person name="Alexander J.E."/>
            <person name="Rich S.A."/>
            <person name="Livny J."/>
            <person name="Vlamakis H."/>
            <person name="Clish C."/>
            <person name="Bullock K."/>
            <person name="Deik A."/>
            <person name="Scott J."/>
            <person name="Pierce K.A."/>
            <person name="Xavier R.J."/>
            <person name="Alm E.J."/>
        </authorList>
    </citation>
    <scope>NUCLEOTIDE SEQUENCE [LARGE SCALE GENOMIC DNA]</scope>
    <source>
        <strain evidence="2 3">BIOML-A4</strain>
    </source>
</reference>
<dbReference type="EMBL" id="JAQMJO010000002">
    <property type="protein sequence ID" value="MDB8605444.1"/>
    <property type="molecule type" value="Genomic_DNA"/>
</dbReference>
<evidence type="ECO:0000313" key="1">
    <source>
        <dbReference type="EMBL" id="MDB8605444.1"/>
    </source>
</evidence>
<reference evidence="1" key="2">
    <citation type="submission" date="2023-01" db="EMBL/GenBank/DDBJ databases">
        <title>Human gut microbiome strain richness.</title>
        <authorList>
            <person name="Chen-Liaw A."/>
        </authorList>
    </citation>
    <scope>NUCLEOTIDE SEQUENCE</scope>
    <source>
        <strain evidence="1">1001283st1_B9_1001283B150217_161031</strain>
    </source>
</reference>
<comment type="caution">
    <text evidence="2">The sequence shown here is derived from an EMBL/GenBank/DDBJ whole genome shotgun (WGS) entry which is preliminary data.</text>
</comment>
<protein>
    <submittedName>
        <fullName evidence="2">Class IIb bacteriocin, lactobin A/cerein 7B family</fullName>
    </submittedName>
</protein>
<dbReference type="Proteomes" id="UP001212483">
    <property type="component" value="Unassembled WGS sequence"/>
</dbReference>
<dbReference type="AlphaFoldDB" id="A0A1W5ZBP9"/>
<accession>A0A1W5ZBP9</accession>
<gene>
    <name evidence="2" type="ORF">GMC65_08610</name>
    <name evidence="1" type="ORF">PNU22_02985</name>
</gene>
<dbReference type="Proteomes" id="UP000439678">
    <property type="component" value="Unassembled WGS sequence"/>
</dbReference>
<proteinExistence type="predicted"/>
<organism evidence="2 3">
    <name type="scientific">Streptococcus salivarius</name>
    <dbReference type="NCBI Taxonomy" id="1304"/>
    <lineage>
        <taxon>Bacteria</taxon>
        <taxon>Bacillati</taxon>
        <taxon>Bacillota</taxon>
        <taxon>Bacilli</taxon>
        <taxon>Lactobacillales</taxon>
        <taxon>Streptococcaceae</taxon>
        <taxon>Streptococcus</taxon>
    </lineage>
</organism>
<name>A0A1W5ZBP9_STRSL</name>
<dbReference type="RefSeq" id="WP_049553855.1">
    <property type="nucleotide sequence ID" value="NZ_CAJHJS010000002.1"/>
</dbReference>
<dbReference type="EMBL" id="WMYO01000008">
    <property type="protein sequence ID" value="MTR28403.1"/>
    <property type="molecule type" value="Genomic_DNA"/>
</dbReference>
<sequence length="62" mass="6194">MNVTKYNKMCDAELEIISGGGKVGAVIGGCLGGMLMAWAAGPVSAGGYTMICATSGLANAYF</sequence>
<evidence type="ECO:0000313" key="3">
    <source>
        <dbReference type="Proteomes" id="UP000439678"/>
    </source>
</evidence>